<dbReference type="AlphaFoldDB" id="A0AAE0LAQ9"/>
<evidence type="ECO:0000313" key="2">
    <source>
        <dbReference type="EMBL" id="KAK3278132.1"/>
    </source>
</evidence>
<comment type="caution">
    <text evidence="2">The sequence shown here is derived from an EMBL/GenBank/DDBJ whole genome shotgun (WGS) entry which is preliminary data.</text>
</comment>
<sequence length="104" mass="11687">MWPALMTWIRAASQELRCTFGAMGCISRTAIQLHHDADDTGTDDIGKNNTGEASPEWEYDTPVDYDSEDDASEIDDLVADDPDEHAEAREKKRQGLQLIMDEKD</sequence>
<gene>
    <name evidence="2" type="ORF">CYMTET_13907</name>
</gene>
<evidence type="ECO:0000256" key="1">
    <source>
        <dbReference type="SAM" id="MobiDB-lite"/>
    </source>
</evidence>
<accession>A0AAE0LAQ9</accession>
<dbReference type="Proteomes" id="UP001190700">
    <property type="component" value="Unassembled WGS sequence"/>
</dbReference>
<feature type="region of interest" description="Disordered" evidence="1">
    <location>
        <begin position="35"/>
        <end position="104"/>
    </location>
</feature>
<dbReference type="EMBL" id="LGRX02005613">
    <property type="protein sequence ID" value="KAK3278132.1"/>
    <property type="molecule type" value="Genomic_DNA"/>
</dbReference>
<keyword evidence="3" id="KW-1185">Reference proteome</keyword>
<protein>
    <submittedName>
        <fullName evidence="2">Uncharacterized protein</fullName>
    </submittedName>
</protein>
<proteinExistence type="predicted"/>
<organism evidence="2 3">
    <name type="scientific">Cymbomonas tetramitiformis</name>
    <dbReference type="NCBI Taxonomy" id="36881"/>
    <lineage>
        <taxon>Eukaryota</taxon>
        <taxon>Viridiplantae</taxon>
        <taxon>Chlorophyta</taxon>
        <taxon>Pyramimonadophyceae</taxon>
        <taxon>Pyramimonadales</taxon>
        <taxon>Pyramimonadaceae</taxon>
        <taxon>Cymbomonas</taxon>
    </lineage>
</organism>
<feature type="compositionally biased region" description="Acidic residues" evidence="1">
    <location>
        <begin position="55"/>
        <end position="84"/>
    </location>
</feature>
<name>A0AAE0LAQ9_9CHLO</name>
<reference evidence="2 3" key="1">
    <citation type="journal article" date="2015" name="Genome Biol. Evol.">
        <title>Comparative Genomics of a Bacterivorous Green Alga Reveals Evolutionary Causalities and Consequences of Phago-Mixotrophic Mode of Nutrition.</title>
        <authorList>
            <person name="Burns J.A."/>
            <person name="Paasch A."/>
            <person name="Narechania A."/>
            <person name="Kim E."/>
        </authorList>
    </citation>
    <scope>NUCLEOTIDE SEQUENCE [LARGE SCALE GENOMIC DNA]</scope>
    <source>
        <strain evidence="2 3">PLY_AMNH</strain>
    </source>
</reference>
<evidence type="ECO:0000313" key="3">
    <source>
        <dbReference type="Proteomes" id="UP001190700"/>
    </source>
</evidence>